<dbReference type="CDD" id="cd00084">
    <property type="entry name" value="HMG-box_SF"/>
    <property type="match status" value="1"/>
</dbReference>
<dbReference type="PROSITE" id="PS50118">
    <property type="entry name" value="HMG_BOX_2"/>
    <property type="match status" value="1"/>
</dbReference>
<dbReference type="SUPFAM" id="SSF47095">
    <property type="entry name" value="HMG-box"/>
    <property type="match status" value="2"/>
</dbReference>
<name>A0ABR1XU22_9PEZI</name>
<dbReference type="Gene3D" id="1.10.30.10">
    <property type="entry name" value="High mobility group box domain"/>
    <property type="match status" value="2"/>
</dbReference>
<dbReference type="SMART" id="SM00398">
    <property type="entry name" value="HMG"/>
    <property type="match status" value="2"/>
</dbReference>
<reference evidence="4 5" key="1">
    <citation type="journal article" date="2022" name="G3 (Bethesda)">
        <title>Enemy or ally: a genomic approach to elucidate the lifestyle of Phyllosticta citrichinaensis.</title>
        <authorList>
            <person name="Buijs V.A."/>
            <person name="Groenewald J.Z."/>
            <person name="Haridas S."/>
            <person name="LaButti K.M."/>
            <person name="Lipzen A."/>
            <person name="Martin F.M."/>
            <person name="Barry K."/>
            <person name="Grigoriev I.V."/>
            <person name="Crous P.W."/>
            <person name="Seidl M.F."/>
        </authorList>
    </citation>
    <scope>NUCLEOTIDE SEQUENCE [LARGE SCALE GENOMIC DNA]</scope>
    <source>
        <strain evidence="4 5">CBS 129764</strain>
    </source>
</reference>
<proteinExistence type="predicted"/>
<feature type="domain" description="HMG box" evidence="3">
    <location>
        <begin position="253"/>
        <end position="316"/>
    </location>
</feature>
<keyword evidence="1" id="KW-0238">DNA-binding</keyword>
<keyword evidence="1" id="KW-0539">Nucleus</keyword>
<gene>
    <name evidence="4" type="ORF">IWX90DRAFT_221882</name>
</gene>
<organism evidence="4 5">
    <name type="scientific">Phyllosticta citrichinensis</name>
    <dbReference type="NCBI Taxonomy" id="1130410"/>
    <lineage>
        <taxon>Eukaryota</taxon>
        <taxon>Fungi</taxon>
        <taxon>Dikarya</taxon>
        <taxon>Ascomycota</taxon>
        <taxon>Pezizomycotina</taxon>
        <taxon>Dothideomycetes</taxon>
        <taxon>Dothideomycetes incertae sedis</taxon>
        <taxon>Botryosphaeriales</taxon>
        <taxon>Phyllostictaceae</taxon>
        <taxon>Phyllosticta</taxon>
    </lineage>
</organism>
<feature type="region of interest" description="Disordered" evidence="2">
    <location>
        <begin position="58"/>
        <end position="120"/>
    </location>
</feature>
<evidence type="ECO:0000259" key="3">
    <source>
        <dbReference type="PROSITE" id="PS50118"/>
    </source>
</evidence>
<dbReference type="Pfam" id="PF09011">
    <property type="entry name" value="HMG_box_2"/>
    <property type="match status" value="1"/>
</dbReference>
<protein>
    <recommendedName>
        <fullName evidence="3">HMG box domain-containing protein</fullName>
    </recommendedName>
</protein>
<accession>A0ABR1XU22</accession>
<sequence>MLARTVLARLRAQAPRSSAREVAHISRQLAHTYLTSTTATTQLAIAPAIKTFRSYATTTATKAKPKPKSTTKKGPAKKTATSKTAAKKPVKKAVKKPVKKPVKKTAAKKPVKKAAPKRKPLTERQKLLKEKAKVRENIAQLKVAALEEPKRLPTNAWAIYLGDFYTNMPQGHGEKVTEVIKKASTEFKTLPSAELERFQKQAAENSQRNHEVYKKFVNSYTPQQIYEANKARLTLKKKLAVYKKNKLHDDRLVKAPKGSFVYFFLEKRGSVEGTSAEKAKQVGQEWRALSAAQKQKYEDIARQDTQRYIKEYKSLYGEEPQVAKRALQ</sequence>
<dbReference type="InterPro" id="IPR036910">
    <property type="entry name" value="HMG_box_dom_sf"/>
</dbReference>
<feature type="compositionally biased region" description="Basic residues" evidence="2">
    <location>
        <begin position="63"/>
        <end position="76"/>
    </location>
</feature>
<keyword evidence="5" id="KW-1185">Reference proteome</keyword>
<evidence type="ECO:0000256" key="1">
    <source>
        <dbReference type="PROSITE-ProRule" id="PRU00267"/>
    </source>
</evidence>
<dbReference type="Proteomes" id="UP001456524">
    <property type="component" value="Unassembled WGS sequence"/>
</dbReference>
<feature type="DNA-binding region" description="HMG box" evidence="1">
    <location>
        <begin position="253"/>
        <end position="316"/>
    </location>
</feature>
<dbReference type="InterPro" id="IPR009071">
    <property type="entry name" value="HMG_box_dom"/>
</dbReference>
<evidence type="ECO:0000313" key="5">
    <source>
        <dbReference type="Proteomes" id="UP001456524"/>
    </source>
</evidence>
<comment type="caution">
    <text evidence="4">The sequence shown here is derived from an EMBL/GenBank/DDBJ whole genome shotgun (WGS) entry which is preliminary data.</text>
</comment>
<feature type="compositionally biased region" description="Basic residues" evidence="2">
    <location>
        <begin position="85"/>
        <end position="119"/>
    </location>
</feature>
<dbReference type="EMBL" id="JBBWUH010000005">
    <property type="protein sequence ID" value="KAK8166740.1"/>
    <property type="molecule type" value="Genomic_DNA"/>
</dbReference>
<evidence type="ECO:0000313" key="4">
    <source>
        <dbReference type="EMBL" id="KAK8166740.1"/>
    </source>
</evidence>
<evidence type="ECO:0000256" key="2">
    <source>
        <dbReference type="SAM" id="MobiDB-lite"/>
    </source>
</evidence>